<evidence type="ECO:0000256" key="1">
    <source>
        <dbReference type="ARBA" id="ARBA00004123"/>
    </source>
</evidence>
<dbReference type="InterPro" id="IPR036638">
    <property type="entry name" value="HLH_DNA-bd_sf"/>
</dbReference>
<dbReference type="SUPFAM" id="SSF47459">
    <property type="entry name" value="HLH, helix-loop-helix DNA-binding domain"/>
    <property type="match status" value="1"/>
</dbReference>
<evidence type="ECO:0000256" key="2">
    <source>
        <dbReference type="ARBA" id="ARBA00005510"/>
    </source>
</evidence>
<dbReference type="SMART" id="SM00353">
    <property type="entry name" value="HLH"/>
    <property type="match status" value="1"/>
</dbReference>
<dbReference type="Pfam" id="PF00010">
    <property type="entry name" value="HLH"/>
    <property type="match status" value="1"/>
</dbReference>
<dbReference type="FunFam" id="4.10.280.10:FF:000021">
    <property type="entry name" value="Transcription factor bHLH130 family"/>
    <property type="match status" value="1"/>
</dbReference>
<comment type="similarity">
    <text evidence="2">Belongs to the bHLH protein family.</text>
</comment>
<gene>
    <name evidence="8" type="ORF">Cni_G12372</name>
</gene>
<organism evidence="8 9">
    <name type="scientific">Canna indica</name>
    <name type="common">Indian-shot</name>
    <dbReference type="NCBI Taxonomy" id="4628"/>
    <lineage>
        <taxon>Eukaryota</taxon>
        <taxon>Viridiplantae</taxon>
        <taxon>Streptophyta</taxon>
        <taxon>Embryophyta</taxon>
        <taxon>Tracheophyta</taxon>
        <taxon>Spermatophyta</taxon>
        <taxon>Magnoliopsida</taxon>
        <taxon>Liliopsida</taxon>
        <taxon>Zingiberales</taxon>
        <taxon>Cannaceae</taxon>
        <taxon>Canna</taxon>
    </lineage>
</organism>
<keyword evidence="4" id="KW-0238">DNA-binding</keyword>
<dbReference type="Proteomes" id="UP001327560">
    <property type="component" value="Chromosome 4"/>
</dbReference>
<evidence type="ECO:0000256" key="3">
    <source>
        <dbReference type="ARBA" id="ARBA00023015"/>
    </source>
</evidence>
<keyword evidence="5" id="KW-0804">Transcription</keyword>
<proteinExistence type="inferred from homology"/>
<comment type="subcellular location">
    <subcellularLocation>
        <location evidence="1">Nucleus</location>
    </subcellularLocation>
</comment>
<dbReference type="InterPro" id="IPR045843">
    <property type="entry name" value="IND-like"/>
</dbReference>
<keyword evidence="9" id="KW-1185">Reference proteome</keyword>
<dbReference type="EMBL" id="CP136893">
    <property type="protein sequence ID" value="WOL03652.1"/>
    <property type="molecule type" value="Genomic_DNA"/>
</dbReference>
<dbReference type="GO" id="GO:0000978">
    <property type="term" value="F:RNA polymerase II cis-regulatory region sequence-specific DNA binding"/>
    <property type="evidence" value="ECO:0007669"/>
    <property type="project" value="TreeGrafter"/>
</dbReference>
<evidence type="ECO:0000313" key="8">
    <source>
        <dbReference type="EMBL" id="WOL03652.1"/>
    </source>
</evidence>
<evidence type="ECO:0000313" key="9">
    <source>
        <dbReference type="Proteomes" id="UP001327560"/>
    </source>
</evidence>
<dbReference type="PROSITE" id="PS50888">
    <property type="entry name" value="BHLH"/>
    <property type="match status" value="1"/>
</dbReference>
<keyword evidence="3" id="KW-0805">Transcription regulation</keyword>
<dbReference type="Gene3D" id="4.10.280.10">
    <property type="entry name" value="Helix-loop-helix DNA-binding domain"/>
    <property type="match status" value="1"/>
</dbReference>
<reference evidence="8 9" key="1">
    <citation type="submission" date="2023-10" db="EMBL/GenBank/DDBJ databases">
        <title>Chromosome-scale genome assembly provides insights into flower coloration mechanisms of Canna indica.</title>
        <authorList>
            <person name="Li C."/>
        </authorList>
    </citation>
    <scope>NUCLEOTIDE SEQUENCE [LARGE SCALE GENOMIC DNA]</scope>
    <source>
        <tissue evidence="8">Flower</tissue>
    </source>
</reference>
<feature type="domain" description="BHLH" evidence="7">
    <location>
        <begin position="204"/>
        <end position="254"/>
    </location>
</feature>
<dbReference type="GO" id="GO:0046983">
    <property type="term" value="F:protein dimerization activity"/>
    <property type="evidence" value="ECO:0007669"/>
    <property type="project" value="InterPro"/>
</dbReference>
<dbReference type="GO" id="GO:0005634">
    <property type="term" value="C:nucleus"/>
    <property type="evidence" value="ECO:0007669"/>
    <property type="project" value="UniProtKB-SubCell"/>
</dbReference>
<name>A0AAQ3K7P2_9LILI</name>
<dbReference type="PANTHER" id="PTHR16223">
    <property type="entry name" value="TRANSCRIPTION FACTOR BHLH83-RELATED"/>
    <property type="match status" value="1"/>
</dbReference>
<evidence type="ECO:0000256" key="4">
    <source>
        <dbReference type="ARBA" id="ARBA00023125"/>
    </source>
</evidence>
<dbReference type="InterPro" id="IPR011598">
    <property type="entry name" value="bHLH_dom"/>
</dbReference>
<dbReference type="PANTHER" id="PTHR16223:SF177">
    <property type="entry name" value="TRANSCRIPTION FACTOR BHLH129"/>
    <property type="match status" value="1"/>
</dbReference>
<keyword evidence="6" id="KW-0539">Nucleus</keyword>
<accession>A0AAQ3K7P2</accession>
<sequence>MLASIGRDRSMKWSPPADGKELGLAPYGSAPGSLLAGAASAGAAPEAAASRFAPSSPLAPTGVYGLAEFRPAADLASKVGGAGPALVRHSSSPPGFFAHLAVDHGLSATAESRRLRSQWSFSRKEMLTRICEVPESGEGGSSSDEAVGQVGHPYTCRNFQLSSWDGNNSIMFSAASSFSNIDFQFGLQLQQEAVSFKVRAKRGCATHPRSIAERERRTRISKRLQKLQDLVPDIDKQTSTSEMLELAIQYIKELKNQVEKLKQEQADCTCPSKQVVA</sequence>
<dbReference type="GO" id="GO:0000981">
    <property type="term" value="F:DNA-binding transcription factor activity, RNA polymerase II-specific"/>
    <property type="evidence" value="ECO:0007669"/>
    <property type="project" value="TreeGrafter"/>
</dbReference>
<evidence type="ECO:0000256" key="6">
    <source>
        <dbReference type="ARBA" id="ARBA00023242"/>
    </source>
</evidence>
<evidence type="ECO:0000259" key="7">
    <source>
        <dbReference type="PROSITE" id="PS50888"/>
    </source>
</evidence>
<protein>
    <submittedName>
        <fullName evidence="8">Transcription factor bHLH128</fullName>
    </submittedName>
</protein>
<dbReference type="AlphaFoldDB" id="A0AAQ3K7P2"/>
<evidence type="ECO:0000256" key="5">
    <source>
        <dbReference type="ARBA" id="ARBA00023163"/>
    </source>
</evidence>